<reference evidence="1 2" key="1">
    <citation type="submission" date="2009-01" db="EMBL/GenBank/DDBJ databases">
        <authorList>
            <person name="Qin X."/>
            <person name="Bachman B."/>
            <person name="Battles P."/>
            <person name="Bell A."/>
            <person name="Bess C."/>
            <person name="Bickham C."/>
            <person name="Chaboub L."/>
            <person name="Chen D."/>
            <person name="Coyle M."/>
            <person name="Deiros D.R."/>
            <person name="Dinh H."/>
            <person name="Forbes L."/>
            <person name="Fowler G."/>
            <person name="Francisco L."/>
            <person name="Fu Q."/>
            <person name="Gubbala S."/>
            <person name="Hale W."/>
            <person name="Han Y."/>
            <person name="Hemphill L."/>
            <person name="Highlander S.K."/>
            <person name="Hirani K."/>
            <person name="Hogues M."/>
            <person name="Jackson L."/>
            <person name="Jakkamsetti A."/>
            <person name="Javaid M."/>
            <person name="Jiang H."/>
            <person name="Korchina V."/>
            <person name="Kovar C."/>
            <person name="Lara F."/>
            <person name="Lee S."/>
            <person name="Mata R."/>
            <person name="Mathew T."/>
            <person name="Moen C."/>
            <person name="Morales K."/>
            <person name="Munidasa M."/>
            <person name="Nazareth L."/>
            <person name="Ngo R."/>
            <person name="Nguyen L."/>
            <person name="Okwuonu G."/>
            <person name="Ongeri F."/>
            <person name="Patil S."/>
            <person name="Petrosino J."/>
            <person name="Pham C."/>
            <person name="Pham P."/>
            <person name="Pu L.-L."/>
            <person name="Puazo M."/>
            <person name="Raj R."/>
            <person name="Reid J."/>
            <person name="Rouhana J."/>
            <person name="Saada N."/>
            <person name="Shang Y."/>
            <person name="Simmons D."/>
            <person name="Thornton R."/>
            <person name="Warren J."/>
            <person name="Weissenberger G."/>
            <person name="Zhang J."/>
            <person name="Zhang L."/>
            <person name="Zhou C."/>
            <person name="Zhu D."/>
            <person name="Muzny D."/>
            <person name="Worley K."/>
            <person name="Gibbs R."/>
        </authorList>
    </citation>
    <scope>NUCLEOTIDE SEQUENCE [LARGE SCALE GENOMIC DNA]</scope>
    <source>
        <strain evidence="1 2">ATCC 49540</strain>
    </source>
</reference>
<dbReference type="HOGENOM" id="CLU_3226365_0_0_9"/>
<protein>
    <submittedName>
        <fullName evidence="1">Uncharacterized protein</fullName>
    </submittedName>
</protein>
<organism evidence="1 2">
    <name type="scientific">Limosilactobacillus vaginalis DSM 5837 = ATCC 49540</name>
    <dbReference type="NCBI Taxonomy" id="1423814"/>
    <lineage>
        <taxon>Bacteria</taxon>
        <taxon>Bacillati</taxon>
        <taxon>Bacillota</taxon>
        <taxon>Bacilli</taxon>
        <taxon>Lactobacillales</taxon>
        <taxon>Lactobacillaceae</taxon>
        <taxon>Limosilactobacillus</taxon>
    </lineage>
</organism>
<evidence type="ECO:0000313" key="2">
    <source>
        <dbReference type="Proteomes" id="UP000004483"/>
    </source>
</evidence>
<name>C2ET39_9LACO</name>
<dbReference type="EMBL" id="ACGV01000110">
    <property type="protein sequence ID" value="EEJ40929.1"/>
    <property type="molecule type" value="Genomic_DNA"/>
</dbReference>
<evidence type="ECO:0000313" key="1">
    <source>
        <dbReference type="EMBL" id="EEJ40929.1"/>
    </source>
</evidence>
<accession>C2ET39</accession>
<feature type="non-terminal residue" evidence="1">
    <location>
        <position position="45"/>
    </location>
</feature>
<dbReference type="Proteomes" id="UP000004483">
    <property type="component" value="Unassembled WGS sequence"/>
</dbReference>
<proteinExistence type="predicted"/>
<gene>
    <name evidence="1" type="ORF">HMPREF0549_0625</name>
</gene>
<sequence>MAANPESHLRPMLRFVSHTPKPSALNAALLQGLIFKSVTFMVVSG</sequence>
<comment type="caution">
    <text evidence="1">The sequence shown here is derived from an EMBL/GenBank/DDBJ whole genome shotgun (WGS) entry which is preliminary data.</text>
</comment>
<dbReference type="AlphaFoldDB" id="C2ET39"/>